<dbReference type="EMBL" id="GGEC01029019">
    <property type="protein sequence ID" value="MBX09503.1"/>
    <property type="molecule type" value="Transcribed_RNA"/>
</dbReference>
<accession>A0A2P2KUZ2</accession>
<reference evidence="1" key="1">
    <citation type="submission" date="2018-02" db="EMBL/GenBank/DDBJ databases">
        <title>Rhizophora mucronata_Transcriptome.</title>
        <authorList>
            <person name="Meera S.P."/>
            <person name="Sreeshan A."/>
            <person name="Augustine A."/>
        </authorList>
    </citation>
    <scope>NUCLEOTIDE SEQUENCE</scope>
    <source>
        <tissue evidence="1">Leaf</tissue>
    </source>
</reference>
<dbReference type="AlphaFoldDB" id="A0A2P2KUZ2"/>
<evidence type="ECO:0000313" key="1">
    <source>
        <dbReference type="EMBL" id="MBX09503.1"/>
    </source>
</evidence>
<protein>
    <submittedName>
        <fullName evidence="1">Uncharacterized protein</fullName>
    </submittedName>
</protein>
<organism evidence="1">
    <name type="scientific">Rhizophora mucronata</name>
    <name type="common">Asiatic mangrove</name>
    <dbReference type="NCBI Taxonomy" id="61149"/>
    <lineage>
        <taxon>Eukaryota</taxon>
        <taxon>Viridiplantae</taxon>
        <taxon>Streptophyta</taxon>
        <taxon>Embryophyta</taxon>
        <taxon>Tracheophyta</taxon>
        <taxon>Spermatophyta</taxon>
        <taxon>Magnoliopsida</taxon>
        <taxon>eudicotyledons</taxon>
        <taxon>Gunneridae</taxon>
        <taxon>Pentapetalae</taxon>
        <taxon>rosids</taxon>
        <taxon>fabids</taxon>
        <taxon>Malpighiales</taxon>
        <taxon>Rhizophoraceae</taxon>
        <taxon>Rhizophora</taxon>
    </lineage>
</organism>
<name>A0A2P2KUZ2_RHIMU</name>
<proteinExistence type="predicted"/>
<sequence>MILHHKKQLQNYVNCKESNKTCRRKMNGREEARMVSQLTFSTILALSISRGSG</sequence>